<feature type="compositionally biased region" description="Polar residues" evidence="2">
    <location>
        <begin position="785"/>
        <end position="794"/>
    </location>
</feature>
<feature type="region of interest" description="Disordered" evidence="2">
    <location>
        <begin position="876"/>
        <end position="921"/>
    </location>
</feature>
<dbReference type="InterPro" id="IPR057720">
    <property type="entry name" value="RRM_YTH1"/>
</dbReference>
<evidence type="ECO:0000313" key="6">
    <source>
        <dbReference type="Proteomes" id="UP000007431"/>
    </source>
</evidence>
<dbReference type="PROSITE" id="PS50882">
    <property type="entry name" value="YTH"/>
    <property type="match status" value="1"/>
</dbReference>
<dbReference type="GO" id="GO:0000398">
    <property type="term" value="P:mRNA splicing, via spliceosome"/>
    <property type="evidence" value="ECO:0007669"/>
    <property type="project" value="TreeGrafter"/>
</dbReference>
<dbReference type="HOGENOM" id="CLU_011694_1_0_1"/>
<dbReference type="PROSITE" id="PS50102">
    <property type="entry name" value="RRM"/>
    <property type="match status" value="1"/>
</dbReference>
<feature type="compositionally biased region" description="Low complexity" evidence="2">
    <location>
        <begin position="332"/>
        <end position="379"/>
    </location>
</feature>
<dbReference type="OMA" id="MAPIRAI"/>
<feature type="compositionally biased region" description="Low complexity" evidence="2">
    <location>
        <begin position="82"/>
        <end position="91"/>
    </location>
</feature>
<dbReference type="Gene3D" id="3.10.590.10">
    <property type="entry name" value="ph1033 like domains"/>
    <property type="match status" value="2"/>
</dbReference>
<name>D8PXT6_SCHCM</name>
<dbReference type="InterPro" id="IPR000504">
    <property type="entry name" value="RRM_dom"/>
</dbReference>
<evidence type="ECO:0008006" key="7">
    <source>
        <dbReference type="Google" id="ProtNLM"/>
    </source>
</evidence>
<dbReference type="Proteomes" id="UP000007431">
    <property type="component" value="Unassembled WGS sequence"/>
</dbReference>
<sequence>MSSSSRTATPTQENPGDFPSSPPSSESPVHETSVTGPVAQDEPRPGVKDPPVGDPHRDALGMAPDSGRLPPLGHPRRPQQPPSLSQRSQRPLHSDLAQVGAVGPPPLFGQHAYAPASGSHYNQGSGFANQYTLAQPQQSLSMVHSPPAPFFPGYAMPPDNAMMPQNIHGNYPMMQHHGSVYGYQRQSPPEGSPAPHTPYAGAGPSQVYSPQVNPSPPPLSPSHSGSPTYSGSGQFQSLRYSTLPNAQYGYPAPPPSFSASPPLYQSPPFNPGYATYAPSGDSDGSQGTWWFMPHAASSYDSAQPPYQYTMGYPQSLPPPDSDTPPYTQRHTPAPVLASPVPSPRSAVPMASSARPPVVPGSVSSPLALSPPSSQQSPRPESNSGSSYRAGGSERTPVRRPYHPNPPAHRSEWVMWVGNVPSDATHEELYRFFNVPYAPGENTTGVVSIFPISRSNCAFVNYSGQGPLEEAIKRFNGKQLRPNDPRCPGFVCRVRKVDDDLKAGVGAQRGMGIHSKWIRDQNKNKLKAGPPSVASATSAASEDAPPTTPSSASGDVVAGMSNLSMSSDDQSATTGLKSNSSGSYASTNSSLLASHFPKRYFILKSLTQYDLDLSVEKGIWATQKHNEGILDQAYRTSKDVYLIFGVNKSGEFYGMAGPVKGERKVSWASRAGDFSPSVSPTTGRHNSITAEEGIASSAAKSPVTNFLSPASGRLVDNSPLPLSGDSSARPTAMQQPQPAKSAPAEFGARHQLSLSMHPVGRHTHEDQPSPEFALDETAPLKAQRNAPASATTTDASVRASGEREQSEPSKPPIPSRTDSGREETWGESFKVEWLCTKRLPFFRTRHLRNPWNHDREVKVSRDGTELEPAVGQRLLDEWEKLASEPIPSPAAETPAAKDAPSPAPKRTTPAAREPRRRDAGGS</sequence>
<evidence type="ECO:0000256" key="1">
    <source>
        <dbReference type="PROSITE-ProRule" id="PRU00176"/>
    </source>
</evidence>
<dbReference type="STRING" id="578458.D8PXT6"/>
<dbReference type="GO" id="GO:1990247">
    <property type="term" value="F:N6-methyladenosine-containing RNA reader activity"/>
    <property type="evidence" value="ECO:0007669"/>
    <property type="project" value="TreeGrafter"/>
</dbReference>
<feature type="compositionally biased region" description="Polar residues" evidence="2">
    <location>
        <begin position="1"/>
        <end position="14"/>
    </location>
</feature>
<dbReference type="GO" id="GO:0005654">
    <property type="term" value="C:nucleoplasm"/>
    <property type="evidence" value="ECO:0007669"/>
    <property type="project" value="TreeGrafter"/>
</dbReference>
<feature type="non-terminal residue" evidence="5">
    <location>
        <position position="921"/>
    </location>
</feature>
<feature type="region of interest" description="Disordered" evidence="2">
    <location>
        <begin position="180"/>
        <end position="409"/>
    </location>
</feature>
<reference evidence="5 6" key="1">
    <citation type="journal article" date="2010" name="Nat. Biotechnol.">
        <title>Genome sequence of the model mushroom Schizophyllum commune.</title>
        <authorList>
            <person name="Ohm R.A."/>
            <person name="de Jong J.F."/>
            <person name="Lugones L.G."/>
            <person name="Aerts A."/>
            <person name="Kothe E."/>
            <person name="Stajich J.E."/>
            <person name="de Vries R.P."/>
            <person name="Record E."/>
            <person name="Levasseur A."/>
            <person name="Baker S.E."/>
            <person name="Bartholomew K.A."/>
            <person name="Coutinho P.M."/>
            <person name="Erdmann S."/>
            <person name="Fowler T.J."/>
            <person name="Gathman A.C."/>
            <person name="Lombard V."/>
            <person name="Henrissat B."/>
            <person name="Knabe N."/>
            <person name="Kuees U."/>
            <person name="Lilly W.W."/>
            <person name="Lindquist E."/>
            <person name="Lucas S."/>
            <person name="Magnuson J.K."/>
            <person name="Piumi F."/>
            <person name="Raudaskoski M."/>
            <person name="Salamov A."/>
            <person name="Schmutz J."/>
            <person name="Schwarze F.W.M.R."/>
            <person name="vanKuyk P.A."/>
            <person name="Horton J.S."/>
            <person name="Grigoriev I.V."/>
            <person name="Woesten H.A.B."/>
        </authorList>
    </citation>
    <scope>NUCLEOTIDE SEQUENCE [LARGE SCALE GENOMIC DNA]</scope>
    <source>
        <strain evidence="6">H4-8 / FGSC 9210</strain>
    </source>
</reference>
<keyword evidence="6" id="KW-1185">Reference proteome</keyword>
<feature type="compositionally biased region" description="Low complexity" evidence="2">
    <location>
        <begin position="893"/>
        <end position="910"/>
    </location>
</feature>
<evidence type="ECO:0000259" key="3">
    <source>
        <dbReference type="PROSITE" id="PS50102"/>
    </source>
</evidence>
<feature type="region of interest" description="Disordered" evidence="2">
    <location>
        <begin position="708"/>
        <end position="745"/>
    </location>
</feature>
<evidence type="ECO:0000256" key="2">
    <source>
        <dbReference type="SAM" id="MobiDB-lite"/>
    </source>
</evidence>
<dbReference type="InParanoid" id="D8PXT6"/>
<dbReference type="Pfam" id="PF04146">
    <property type="entry name" value="YTH"/>
    <property type="match status" value="1"/>
</dbReference>
<dbReference type="GO" id="GO:0000381">
    <property type="term" value="P:regulation of alternative mRNA splicing, via spliceosome"/>
    <property type="evidence" value="ECO:0007669"/>
    <property type="project" value="TreeGrafter"/>
</dbReference>
<dbReference type="SUPFAM" id="SSF54928">
    <property type="entry name" value="RNA-binding domain, RBD"/>
    <property type="match status" value="1"/>
</dbReference>
<evidence type="ECO:0000313" key="5">
    <source>
        <dbReference type="EMBL" id="EFI99731.1"/>
    </source>
</evidence>
<feature type="compositionally biased region" description="Polar residues" evidence="2">
    <location>
        <begin position="723"/>
        <end position="737"/>
    </location>
</feature>
<dbReference type="InterPro" id="IPR012677">
    <property type="entry name" value="Nucleotide-bd_a/b_plait_sf"/>
</dbReference>
<proteinExistence type="predicted"/>
<dbReference type="EMBL" id="GL377304">
    <property type="protein sequence ID" value="EFI99731.1"/>
    <property type="molecule type" value="Genomic_DNA"/>
</dbReference>
<dbReference type="PANTHER" id="PTHR12357:SF3">
    <property type="entry name" value="YTH DOMAIN-CONTAINING PROTEIN 1"/>
    <property type="match status" value="1"/>
</dbReference>
<organism evidence="6">
    <name type="scientific">Schizophyllum commune (strain H4-8 / FGSC 9210)</name>
    <name type="common">Split gill fungus</name>
    <dbReference type="NCBI Taxonomy" id="578458"/>
    <lineage>
        <taxon>Eukaryota</taxon>
        <taxon>Fungi</taxon>
        <taxon>Dikarya</taxon>
        <taxon>Basidiomycota</taxon>
        <taxon>Agaricomycotina</taxon>
        <taxon>Agaricomycetes</taxon>
        <taxon>Agaricomycetidae</taxon>
        <taxon>Agaricales</taxon>
        <taxon>Schizophyllaceae</taxon>
        <taxon>Schizophyllum</taxon>
    </lineage>
</organism>
<feature type="region of interest" description="Disordered" evidence="2">
    <location>
        <begin position="1"/>
        <end position="115"/>
    </location>
</feature>
<feature type="compositionally biased region" description="Basic and acidic residues" evidence="2">
    <location>
        <begin position="911"/>
        <end position="921"/>
    </location>
</feature>
<feature type="region of interest" description="Disordered" evidence="2">
    <location>
        <begin position="513"/>
        <end position="583"/>
    </location>
</feature>
<dbReference type="InterPro" id="IPR007275">
    <property type="entry name" value="YTH_domain"/>
</dbReference>
<dbReference type="VEuPathDB" id="FungiDB:SCHCODRAFT_02616545"/>
<dbReference type="PANTHER" id="PTHR12357">
    <property type="entry name" value="YTH YT521-B HOMOLOGY DOMAIN-CONTAINING"/>
    <property type="match status" value="1"/>
</dbReference>
<protein>
    <recommendedName>
        <fullName evidence="7">YTH domain-containing protein</fullName>
    </recommendedName>
</protein>
<dbReference type="eggNOG" id="KOG1902">
    <property type="taxonomic scope" value="Eukaryota"/>
</dbReference>
<dbReference type="InterPro" id="IPR045168">
    <property type="entry name" value="YTH_prot"/>
</dbReference>
<feature type="domain" description="RRM" evidence="3">
    <location>
        <begin position="412"/>
        <end position="498"/>
    </location>
</feature>
<feature type="compositionally biased region" description="Low complexity" evidence="2">
    <location>
        <begin position="527"/>
        <end position="552"/>
    </location>
</feature>
<dbReference type="AlphaFoldDB" id="D8PXT6"/>
<feature type="domain" description="YTH" evidence="4">
    <location>
        <begin position="597"/>
        <end position="877"/>
    </location>
</feature>
<feature type="compositionally biased region" description="Polar residues" evidence="2">
    <location>
        <begin position="560"/>
        <end position="576"/>
    </location>
</feature>
<evidence type="ECO:0000259" key="4">
    <source>
        <dbReference type="PROSITE" id="PS50882"/>
    </source>
</evidence>
<dbReference type="CDD" id="cd21134">
    <property type="entry name" value="YTH"/>
    <property type="match status" value="1"/>
</dbReference>
<dbReference type="GO" id="GO:0003729">
    <property type="term" value="F:mRNA binding"/>
    <property type="evidence" value="ECO:0007669"/>
    <property type="project" value="TreeGrafter"/>
</dbReference>
<feature type="compositionally biased region" description="Polar residues" evidence="2">
    <location>
        <begin position="228"/>
        <end position="245"/>
    </location>
</feature>
<dbReference type="Gene3D" id="3.30.70.330">
    <property type="match status" value="1"/>
</dbReference>
<feature type="region of interest" description="Disordered" evidence="2">
    <location>
        <begin position="780"/>
        <end position="823"/>
    </location>
</feature>
<accession>D8PXT6</accession>
<gene>
    <name evidence="5" type="ORF">SCHCODRAFT_107293</name>
</gene>
<dbReference type="InterPro" id="IPR035979">
    <property type="entry name" value="RBD_domain_sf"/>
</dbReference>
<dbReference type="Pfam" id="PF25701">
    <property type="entry name" value="RRM_YTH1"/>
    <property type="match status" value="1"/>
</dbReference>
<keyword evidence="1" id="KW-0694">RNA-binding</keyword>